<dbReference type="Proteomes" id="UP000007488">
    <property type="component" value="Chromosome"/>
</dbReference>
<dbReference type="InterPro" id="IPR038135">
    <property type="entry name" value="Methylthiotransferase_N_sf"/>
</dbReference>
<dbReference type="EMBL" id="CP002547">
    <property type="protein sequence ID" value="ADY56071.1"/>
    <property type="molecule type" value="Genomic_DNA"/>
</dbReference>
<comment type="subunit">
    <text evidence="13">Monomer.</text>
</comment>
<dbReference type="eggNOG" id="COG0621">
    <property type="taxonomic scope" value="Bacteria"/>
</dbReference>
<evidence type="ECO:0000256" key="13">
    <source>
        <dbReference type="HAMAP-Rule" id="MF_01864"/>
    </source>
</evidence>
<dbReference type="Pfam" id="PF00919">
    <property type="entry name" value="UPF0004"/>
    <property type="match status" value="1"/>
</dbReference>
<feature type="binding site" evidence="13">
    <location>
        <position position="15"/>
    </location>
    <ligand>
        <name>[4Fe-4S] cluster</name>
        <dbReference type="ChEBI" id="CHEBI:49883"/>
        <label>1</label>
    </ligand>
</feature>
<dbReference type="PROSITE" id="PS51918">
    <property type="entry name" value="RADICAL_SAM"/>
    <property type="match status" value="1"/>
</dbReference>
<evidence type="ECO:0000259" key="16">
    <source>
        <dbReference type="PROSITE" id="PS51918"/>
    </source>
</evidence>
<feature type="binding site" evidence="13">
    <location>
        <position position="51"/>
    </location>
    <ligand>
        <name>[4Fe-4S] cluster</name>
        <dbReference type="ChEBI" id="CHEBI:49883"/>
        <label>1</label>
    </ligand>
</feature>
<protein>
    <recommendedName>
        <fullName evidence="10 13">tRNA-2-methylthio-N(6)-dimethylallyladenosine synthase</fullName>
        <ecNumber evidence="8 13">2.8.4.3</ecNumber>
    </recommendedName>
    <alternativeName>
        <fullName evidence="12 13">(Dimethylallyl)adenosine tRNA methylthiotransferase MiaB</fullName>
    </alternativeName>
    <alternativeName>
        <fullName evidence="11 13">tRNA-i(6)A37 methylthiotransferase</fullName>
    </alternativeName>
</protein>
<dbReference type="FunFam" id="3.40.50.12160:FF:000003">
    <property type="entry name" value="CDK5 regulatory subunit-associated protein 1"/>
    <property type="match status" value="1"/>
</dbReference>
<evidence type="ECO:0000256" key="12">
    <source>
        <dbReference type="ARBA" id="ARBA00081141"/>
    </source>
</evidence>
<dbReference type="PANTHER" id="PTHR43020:SF2">
    <property type="entry name" value="MITOCHONDRIAL TRNA METHYLTHIOTRANSFERASE CDK5RAP1"/>
    <property type="match status" value="1"/>
</dbReference>
<dbReference type="PROSITE" id="PS50926">
    <property type="entry name" value="TRAM"/>
    <property type="match status" value="1"/>
</dbReference>
<dbReference type="KEGG" id="sgy:Sgly_1774"/>
<dbReference type="SFLD" id="SFLDF00273">
    <property type="entry name" value="(dimethylallyl)adenosine_tRNA"/>
    <property type="match status" value="1"/>
</dbReference>
<evidence type="ECO:0000256" key="6">
    <source>
        <dbReference type="ARBA" id="ARBA00023004"/>
    </source>
</evidence>
<comment type="similarity">
    <text evidence="13">Belongs to the methylthiotransferase family. MiaB subfamily.</text>
</comment>
<dbReference type="InterPro" id="IPR013848">
    <property type="entry name" value="Methylthiotransferase_N"/>
</dbReference>
<feature type="binding site" evidence="13">
    <location>
        <position position="168"/>
    </location>
    <ligand>
        <name>[4Fe-4S] cluster</name>
        <dbReference type="ChEBI" id="CHEBI:49883"/>
        <label>2</label>
        <note>4Fe-4S-S-AdoMet</note>
    </ligand>
</feature>
<dbReference type="PROSITE" id="PS01278">
    <property type="entry name" value="MTTASE_RADICAL"/>
    <property type="match status" value="1"/>
</dbReference>
<dbReference type="InterPro" id="IPR058240">
    <property type="entry name" value="rSAM_sf"/>
</dbReference>
<dbReference type="GO" id="GO:0035597">
    <property type="term" value="F:tRNA-2-methylthio-N(6)-dimethylallyladenosine(37) synthase activity"/>
    <property type="evidence" value="ECO:0007669"/>
    <property type="project" value="UniProtKB-EC"/>
</dbReference>
<evidence type="ECO:0000256" key="7">
    <source>
        <dbReference type="ARBA" id="ARBA00023014"/>
    </source>
</evidence>
<dbReference type="STRING" id="645991.Sgly_1774"/>
<evidence type="ECO:0000313" key="17">
    <source>
        <dbReference type="EMBL" id="ADY56071.1"/>
    </source>
</evidence>
<evidence type="ECO:0000259" key="14">
    <source>
        <dbReference type="PROSITE" id="PS50926"/>
    </source>
</evidence>
<dbReference type="HOGENOM" id="CLU_018697_2_0_9"/>
<dbReference type="PROSITE" id="PS51449">
    <property type="entry name" value="MTTASE_N"/>
    <property type="match status" value="1"/>
</dbReference>
<dbReference type="InterPro" id="IPR005839">
    <property type="entry name" value="Methylthiotransferase"/>
</dbReference>
<keyword evidence="13" id="KW-0819">tRNA processing</keyword>
<evidence type="ECO:0000256" key="2">
    <source>
        <dbReference type="ARBA" id="ARBA00022485"/>
    </source>
</evidence>
<dbReference type="Gene3D" id="3.80.30.20">
    <property type="entry name" value="tm_1862 like domain"/>
    <property type="match status" value="1"/>
</dbReference>
<dbReference type="FunFam" id="3.80.30.20:FF:000001">
    <property type="entry name" value="tRNA-2-methylthio-N(6)-dimethylallyladenosine synthase 2"/>
    <property type="match status" value="1"/>
</dbReference>
<dbReference type="AlphaFoldDB" id="F0SZI5"/>
<evidence type="ECO:0000256" key="10">
    <source>
        <dbReference type="ARBA" id="ARBA00068570"/>
    </source>
</evidence>
<evidence type="ECO:0000256" key="3">
    <source>
        <dbReference type="ARBA" id="ARBA00022679"/>
    </source>
</evidence>
<dbReference type="RefSeq" id="WP_013624939.1">
    <property type="nucleotide sequence ID" value="NC_015172.1"/>
</dbReference>
<name>F0SZI5_SYNGF</name>
<comment type="subcellular location">
    <subcellularLocation>
        <location evidence="13">Cytoplasm</location>
    </subcellularLocation>
</comment>
<dbReference type="InterPro" id="IPR006638">
    <property type="entry name" value="Elp3/MiaA/NifB-like_rSAM"/>
</dbReference>
<evidence type="ECO:0000256" key="8">
    <source>
        <dbReference type="ARBA" id="ARBA00033765"/>
    </source>
</evidence>
<feature type="binding site" evidence="13">
    <location>
        <position position="165"/>
    </location>
    <ligand>
        <name>[4Fe-4S] cluster</name>
        <dbReference type="ChEBI" id="CHEBI:49883"/>
        <label>2</label>
        <note>4Fe-4S-S-AdoMet</note>
    </ligand>
</feature>
<keyword evidence="18" id="KW-1185">Reference proteome</keyword>
<dbReference type="InterPro" id="IPR007197">
    <property type="entry name" value="rSAM"/>
</dbReference>
<feature type="domain" description="MTTase N-terminal" evidence="15">
    <location>
        <begin position="6"/>
        <end position="124"/>
    </location>
</feature>
<dbReference type="SFLD" id="SFLDG01082">
    <property type="entry name" value="B12-binding_domain_containing"/>
    <property type="match status" value="1"/>
</dbReference>
<proteinExistence type="inferred from homology"/>
<evidence type="ECO:0000256" key="1">
    <source>
        <dbReference type="ARBA" id="ARBA00003234"/>
    </source>
</evidence>
<dbReference type="CDD" id="cd01335">
    <property type="entry name" value="Radical_SAM"/>
    <property type="match status" value="1"/>
</dbReference>
<dbReference type="GO" id="GO:0051539">
    <property type="term" value="F:4 iron, 4 sulfur cluster binding"/>
    <property type="evidence" value="ECO:0007669"/>
    <property type="project" value="UniProtKB-UniRule"/>
</dbReference>
<keyword evidence="6 13" id="KW-0408">Iron</keyword>
<reference evidence="18" key="2">
    <citation type="submission" date="2011-02" db="EMBL/GenBank/DDBJ databases">
        <title>The complete genome of Syntrophobotulus glycolicus DSM 8271.</title>
        <authorList>
            <person name="Lucas S."/>
            <person name="Copeland A."/>
            <person name="Lapidus A."/>
            <person name="Bruce D."/>
            <person name="Goodwin L."/>
            <person name="Pitluck S."/>
            <person name="Kyrpides N."/>
            <person name="Mavromatis K."/>
            <person name="Pagani I."/>
            <person name="Ivanova N."/>
            <person name="Mikhailova N."/>
            <person name="Chertkov O."/>
            <person name="Held B."/>
            <person name="Detter J.C."/>
            <person name="Tapia R."/>
            <person name="Han C."/>
            <person name="Land M."/>
            <person name="Hauser L."/>
            <person name="Markowitz V."/>
            <person name="Cheng J.-F."/>
            <person name="Hugenholtz P."/>
            <person name="Woyke T."/>
            <person name="Wu D."/>
            <person name="Spring S."/>
            <person name="Schroeder M."/>
            <person name="Brambilla E."/>
            <person name="Klenk H.-P."/>
            <person name="Eisen J.A."/>
        </authorList>
    </citation>
    <scope>NUCLEOTIDE SEQUENCE [LARGE SCALE GENOMIC DNA]</scope>
    <source>
        <strain evidence="18">DSM 8271 / FlGlyR</strain>
    </source>
</reference>
<dbReference type="InterPro" id="IPR020612">
    <property type="entry name" value="Methylthiotransferase_CS"/>
</dbReference>
<dbReference type="Gene3D" id="3.40.50.12160">
    <property type="entry name" value="Methylthiotransferase, N-terminal domain"/>
    <property type="match status" value="1"/>
</dbReference>
<dbReference type="SMART" id="SM00729">
    <property type="entry name" value="Elp3"/>
    <property type="match status" value="1"/>
</dbReference>
<organism evidence="17 18">
    <name type="scientific">Syntrophobotulus glycolicus (strain DSM 8271 / FlGlyR)</name>
    <dbReference type="NCBI Taxonomy" id="645991"/>
    <lineage>
        <taxon>Bacteria</taxon>
        <taxon>Bacillati</taxon>
        <taxon>Bacillota</taxon>
        <taxon>Clostridia</taxon>
        <taxon>Eubacteriales</taxon>
        <taxon>Desulfitobacteriaceae</taxon>
        <taxon>Syntrophobotulus</taxon>
    </lineage>
</organism>
<comment type="catalytic activity">
    <reaction evidence="9 13">
        <text>N(6)-dimethylallyladenosine(37) in tRNA + (sulfur carrier)-SH + AH2 + 2 S-adenosyl-L-methionine = 2-methylsulfanyl-N(6)-dimethylallyladenosine(37) in tRNA + (sulfur carrier)-H + 5'-deoxyadenosine + L-methionine + A + S-adenosyl-L-homocysteine + 2 H(+)</text>
        <dbReference type="Rhea" id="RHEA:37067"/>
        <dbReference type="Rhea" id="RHEA-COMP:10375"/>
        <dbReference type="Rhea" id="RHEA-COMP:10376"/>
        <dbReference type="Rhea" id="RHEA-COMP:14737"/>
        <dbReference type="Rhea" id="RHEA-COMP:14739"/>
        <dbReference type="ChEBI" id="CHEBI:13193"/>
        <dbReference type="ChEBI" id="CHEBI:15378"/>
        <dbReference type="ChEBI" id="CHEBI:17319"/>
        <dbReference type="ChEBI" id="CHEBI:17499"/>
        <dbReference type="ChEBI" id="CHEBI:29917"/>
        <dbReference type="ChEBI" id="CHEBI:57844"/>
        <dbReference type="ChEBI" id="CHEBI:57856"/>
        <dbReference type="ChEBI" id="CHEBI:59789"/>
        <dbReference type="ChEBI" id="CHEBI:64428"/>
        <dbReference type="ChEBI" id="CHEBI:74415"/>
        <dbReference type="ChEBI" id="CHEBI:74417"/>
        <dbReference type="EC" id="2.8.4.3"/>
    </reaction>
</comment>
<feature type="domain" description="TRAM" evidence="14">
    <location>
        <begin position="380"/>
        <end position="442"/>
    </location>
</feature>
<feature type="domain" description="Radical SAM core" evidence="16">
    <location>
        <begin position="147"/>
        <end position="377"/>
    </location>
</feature>
<keyword evidence="5 13" id="KW-0479">Metal-binding</keyword>
<comment type="function">
    <text evidence="1 13">Catalyzes the methylthiolation of N6-(dimethylallyl)adenosine (i(6)A), leading to the formation of 2-methylthio-N6-(dimethylallyl)adenosine (ms(2)i(6)A) at position 37 in tRNAs that read codons beginning with uridine.</text>
</comment>
<dbReference type="SFLD" id="SFLDG01061">
    <property type="entry name" value="methylthiotransferase"/>
    <property type="match status" value="1"/>
</dbReference>
<dbReference type="SFLD" id="SFLDS00029">
    <property type="entry name" value="Radical_SAM"/>
    <property type="match status" value="1"/>
</dbReference>
<dbReference type="NCBIfam" id="TIGR00089">
    <property type="entry name" value="MiaB/RimO family radical SAM methylthiotransferase"/>
    <property type="match status" value="1"/>
</dbReference>
<dbReference type="OrthoDB" id="9805215at2"/>
<evidence type="ECO:0000256" key="4">
    <source>
        <dbReference type="ARBA" id="ARBA00022691"/>
    </source>
</evidence>
<keyword evidence="7 13" id="KW-0411">Iron-sulfur</keyword>
<dbReference type="Pfam" id="PF04055">
    <property type="entry name" value="Radical_SAM"/>
    <property type="match status" value="1"/>
</dbReference>
<evidence type="ECO:0000256" key="11">
    <source>
        <dbReference type="ARBA" id="ARBA00080698"/>
    </source>
</evidence>
<dbReference type="InterPro" id="IPR006463">
    <property type="entry name" value="MiaB_methiolase"/>
</dbReference>
<gene>
    <name evidence="13" type="primary">miaB</name>
    <name evidence="17" type="ordered locus">Sgly_1774</name>
</gene>
<dbReference type="HAMAP" id="MF_01864">
    <property type="entry name" value="tRNA_metthiotr_MiaB"/>
    <property type="match status" value="1"/>
</dbReference>
<comment type="cofactor">
    <cofactor evidence="13">
        <name>[4Fe-4S] cluster</name>
        <dbReference type="ChEBI" id="CHEBI:49883"/>
    </cofactor>
    <text evidence="13">Binds 2 [4Fe-4S] clusters. One cluster is coordinated with 3 cysteines and an exchangeable S-adenosyl-L-methionine.</text>
</comment>
<keyword evidence="3 13" id="KW-0808">Transferase</keyword>
<dbReference type="SUPFAM" id="SSF102114">
    <property type="entry name" value="Radical SAM enzymes"/>
    <property type="match status" value="1"/>
</dbReference>
<evidence type="ECO:0000256" key="9">
    <source>
        <dbReference type="ARBA" id="ARBA00051425"/>
    </source>
</evidence>
<accession>F0SZI5</accession>
<dbReference type="NCBIfam" id="TIGR01574">
    <property type="entry name" value="miaB-methiolase"/>
    <property type="match status" value="1"/>
</dbReference>
<dbReference type="GO" id="GO:0005829">
    <property type="term" value="C:cytosol"/>
    <property type="evidence" value="ECO:0007669"/>
    <property type="project" value="TreeGrafter"/>
</dbReference>
<keyword evidence="13" id="KW-0963">Cytoplasm</keyword>
<dbReference type="GO" id="GO:0046872">
    <property type="term" value="F:metal ion binding"/>
    <property type="evidence" value="ECO:0007669"/>
    <property type="project" value="UniProtKB-KW"/>
</dbReference>
<keyword evidence="2 13" id="KW-0004">4Fe-4S</keyword>
<dbReference type="PANTHER" id="PTHR43020">
    <property type="entry name" value="CDK5 REGULATORY SUBUNIT-ASSOCIATED PROTEIN 1"/>
    <property type="match status" value="1"/>
</dbReference>
<feature type="binding site" evidence="13">
    <location>
        <position position="161"/>
    </location>
    <ligand>
        <name>[4Fe-4S] cluster</name>
        <dbReference type="ChEBI" id="CHEBI:49883"/>
        <label>2</label>
        <note>4Fe-4S-S-AdoMet</note>
    </ligand>
</feature>
<dbReference type="InterPro" id="IPR023404">
    <property type="entry name" value="rSAM_horseshoe"/>
</dbReference>
<feature type="binding site" evidence="13">
    <location>
        <position position="85"/>
    </location>
    <ligand>
        <name>[4Fe-4S] cluster</name>
        <dbReference type="ChEBI" id="CHEBI:49883"/>
        <label>1</label>
    </ligand>
</feature>
<evidence type="ECO:0000313" key="18">
    <source>
        <dbReference type="Proteomes" id="UP000007488"/>
    </source>
</evidence>
<dbReference type="Pfam" id="PF01938">
    <property type="entry name" value="TRAM"/>
    <property type="match status" value="1"/>
</dbReference>
<evidence type="ECO:0000259" key="15">
    <source>
        <dbReference type="PROSITE" id="PS51449"/>
    </source>
</evidence>
<evidence type="ECO:0000256" key="5">
    <source>
        <dbReference type="ARBA" id="ARBA00022723"/>
    </source>
</evidence>
<keyword evidence="4 13" id="KW-0949">S-adenosyl-L-methionine</keyword>
<dbReference type="EC" id="2.8.4.3" evidence="8 13"/>
<sequence>MQGNKKKYLTLSYGCQMSERDAETFSSVARQQGYEKTTELEQADLIIINTCCVRESAENKIIGKIGQLKNYKEKKPSLKIAVCGCMVQQPGTAEKLSKRAAHVDIWTGTNDIGNFAQLLKSASENSKIICVSQEAQKNGDREISTAEYGKLKANVNIMYGCNNYCAYCIVPFVRGEERSRPKEDICEEIGVLVQGGCKEVTLLGQNVNSYGLRDGFAYDFSNLLQEVDQLPNLDRIRFITSHPKDLSDLLIKTIAEGQKICEHIHLPFQAGSNTILRAMNRNYTREYYLERIKAILGMIPEVRLTTDIIVGFPGETEEDFEQTIDLVQKVHFSQAFTFMYSKRSGTAAASYEEQIPLDVKKRRLQRLMSIQNARSLSWREQMTGKEYEVLVEGPSKNNPEMLTGRTRGNEVVVFPGHLDLAGTLVLVRIQSVNSWTLWGELV</sequence>
<dbReference type="InterPro" id="IPR002792">
    <property type="entry name" value="TRAM_dom"/>
</dbReference>
<reference evidence="17 18" key="1">
    <citation type="journal article" date="2011" name="Stand. Genomic Sci.">
        <title>Complete genome sequence of Syntrophobotulus glycolicus type strain (FlGlyR).</title>
        <authorList>
            <person name="Han C."/>
            <person name="Mwirichia R."/>
            <person name="Chertkov O."/>
            <person name="Held B."/>
            <person name="Lapidus A."/>
            <person name="Nolan M."/>
            <person name="Lucas S."/>
            <person name="Hammon N."/>
            <person name="Deshpande S."/>
            <person name="Cheng J.F."/>
            <person name="Tapia R."/>
            <person name="Goodwin L."/>
            <person name="Pitluck S."/>
            <person name="Huntemann M."/>
            <person name="Liolios K."/>
            <person name="Ivanova N."/>
            <person name="Pagani I."/>
            <person name="Mavromatis K."/>
            <person name="Ovchinikova G."/>
            <person name="Pati A."/>
            <person name="Chen A."/>
            <person name="Palaniappan K."/>
            <person name="Land M."/>
            <person name="Hauser L."/>
            <person name="Brambilla E.M."/>
            <person name="Rohde M."/>
            <person name="Spring S."/>
            <person name="Sikorski J."/>
            <person name="Goker M."/>
            <person name="Woyke T."/>
            <person name="Bristow J."/>
            <person name="Eisen J.A."/>
            <person name="Markowitz V."/>
            <person name="Hugenholtz P."/>
            <person name="Kyrpides N.C."/>
            <person name="Klenk H.P."/>
            <person name="Detter J.C."/>
        </authorList>
    </citation>
    <scope>NUCLEOTIDE SEQUENCE [LARGE SCALE GENOMIC DNA]</scope>
    <source>
        <strain evidence="18">DSM 8271 / FlGlyR</strain>
    </source>
</reference>